<keyword evidence="1" id="KW-0611">Plant defense</keyword>
<sequence length="189" mass="21597">MGNCVSFQLSCDQTLNHIFRCLRGKGYIRNVKKNLRALEREMANLRTIQDEVKNKVAREETRYRQRLQAVKVWLTRVESIDTRVNDLVSTSHVHLQDLCVCDLCSKNVCLSYKYGKRVFLLLEEVKVLKSEGNFDEFTELTPISEVEERHTQPTSGQKNMLETAWNRLMNDEVGIMGLHGMGGSGGSTA</sequence>
<evidence type="ECO:0000313" key="4">
    <source>
        <dbReference type="EMBL" id="JAU90777.1"/>
    </source>
</evidence>
<dbReference type="GO" id="GO:0043531">
    <property type="term" value="F:ADP binding"/>
    <property type="evidence" value="ECO:0007669"/>
    <property type="project" value="InterPro"/>
</dbReference>
<reference evidence="4" key="1">
    <citation type="submission" date="2016-07" db="EMBL/GenBank/DDBJ databases">
        <title>De novo transcriptome assembly of four accessions of the metal hyperaccumulator plant Noccaea caerulescens.</title>
        <authorList>
            <person name="Blande D."/>
            <person name="Halimaa P."/>
            <person name="Tervahauta A.I."/>
            <person name="Aarts M.G."/>
            <person name="Karenlampi S.O."/>
        </authorList>
    </citation>
    <scope>NUCLEOTIDE SEQUENCE</scope>
</reference>
<name>A0A1J3JEF9_NOCCA</name>
<gene>
    <name evidence="4" type="ORF">MP_TR5224_c0_g1_i1_g.14371</name>
</gene>
<proteinExistence type="predicted"/>
<dbReference type="InterPro" id="IPR002182">
    <property type="entry name" value="NB-ARC"/>
</dbReference>
<accession>A0A1J3JEF9</accession>
<dbReference type="EMBL" id="GEVM01015161">
    <property type="protein sequence ID" value="JAU90777.1"/>
    <property type="molecule type" value="Transcribed_RNA"/>
</dbReference>
<dbReference type="AlphaFoldDB" id="A0A1J3JEF9"/>
<keyword evidence="2" id="KW-0175">Coiled coil</keyword>
<dbReference type="PANTHER" id="PTHR33463">
    <property type="entry name" value="NB-ARC DOMAIN-CONTAINING PROTEIN-RELATED"/>
    <property type="match status" value="1"/>
</dbReference>
<organism evidence="4">
    <name type="scientific">Noccaea caerulescens</name>
    <name type="common">Alpine penny-cress</name>
    <name type="synonym">Thlaspi caerulescens</name>
    <dbReference type="NCBI Taxonomy" id="107243"/>
    <lineage>
        <taxon>Eukaryota</taxon>
        <taxon>Viridiplantae</taxon>
        <taxon>Streptophyta</taxon>
        <taxon>Embryophyta</taxon>
        <taxon>Tracheophyta</taxon>
        <taxon>Spermatophyta</taxon>
        <taxon>Magnoliopsida</taxon>
        <taxon>eudicotyledons</taxon>
        <taxon>Gunneridae</taxon>
        <taxon>Pentapetalae</taxon>
        <taxon>rosids</taxon>
        <taxon>malvids</taxon>
        <taxon>Brassicales</taxon>
        <taxon>Brassicaceae</taxon>
        <taxon>Coluteocarpeae</taxon>
        <taxon>Noccaea</taxon>
    </lineage>
</organism>
<protein>
    <submittedName>
        <fullName evidence="4">Putative disease resistance protein</fullName>
    </submittedName>
</protein>
<evidence type="ECO:0000259" key="3">
    <source>
        <dbReference type="Pfam" id="PF00931"/>
    </source>
</evidence>
<feature type="domain" description="NB-ARC" evidence="3">
    <location>
        <begin position="158"/>
        <end position="188"/>
    </location>
</feature>
<dbReference type="Pfam" id="PF00931">
    <property type="entry name" value="NB-ARC"/>
    <property type="match status" value="1"/>
</dbReference>
<feature type="coiled-coil region" evidence="2">
    <location>
        <begin position="28"/>
        <end position="55"/>
    </location>
</feature>
<evidence type="ECO:0000256" key="1">
    <source>
        <dbReference type="ARBA" id="ARBA00022821"/>
    </source>
</evidence>
<evidence type="ECO:0000256" key="2">
    <source>
        <dbReference type="SAM" id="Coils"/>
    </source>
</evidence>
<dbReference type="PANTHER" id="PTHR33463:SF220">
    <property type="entry name" value="NB-ARC DOMAIN-CONTAINING PROTEIN"/>
    <property type="match status" value="1"/>
</dbReference>
<dbReference type="InterPro" id="IPR050905">
    <property type="entry name" value="Plant_NBS-LRR"/>
</dbReference>